<sequence>MSFPSQFTPASGPNDPPIPQLTPQQYTFAIQQYHYQQQLQMAPPPQPPQLPFPASVIDPALDSPQVPTTDQRLELLEREIEQLKSQKRSTSSPDAGLPKRRRKNPKPSLHILKKATGLSTKQMEVRTSLMKKVKSELKNLTGRANDDDSASDSDDSDAPNISPTLPFAFAANVDDPVNVKVIDRAVHLVWTEQHDPRAETFTLPHRDIKFTREDLAEFAKTIFRGWKRTWRAETDPALAKKKAETESKGRQEMRRKELKSNRLKAIPEYKKKYKVDPVCILESDWMSDAISAPNTDDEEKKTAHRRRLVQAARLNPSQQDDPVWERLRPAFQSTELSDIKDDLDTIRAAAKKKLKKRPRPSVPRVDLGHTYDRLPTGTVWPFMVSQDWYDTNIDGHEDLEDEMRMYETDPVGFGTNL</sequence>
<feature type="region of interest" description="Disordered" evidence="1">
    <location>
        <begin position="237"/>
        <end position="259"/>
    </location>
</feature>
<evidence type="ECO:0000256" key="1">
    <source>
        <dbReference type="SAM" id="MobiDB-lite"/>
    </source>
</evidence>
<feature type="region of interest" description="Disordered" evidence="1">
    <location>
        <begin position="36"/>
        <end position="124"/>
    </location>
</feature>
<proteinExistence type="predicted"/>
<accession>A0AAD7GBQ7</accession>
<evidence type="ECO:0000313" key="3">
    <source>
        <dbReference type="Proteomes" id="UP001221757"/>
    </source>
</evidence>
<feature type="compositionally biased region" description="Basic and acidic residues" evidence="1">
    <location>
        <begin position="71"/>
        <end position="84"/>
    </location>
</feature>
<keyword evidence="3" id="KW-1185">Reference proteome</keyword>
<feature type="compositionally biased region" description="Polar residues" evidence="1">
    <location>
        <begin position="1"/>
        <end position="11"/>
    </location>
</feature>
<feature type="compositionally biased region" description="Pro residues" evidence="1">
    <location>
        <begin position="42"/>
        <end position="51"/>
    </location>
</feature>
<evidence type="ECO:0000313" key="2">
    <source>
        <dbReference type="EMBL" id="KAJ7686948.1"/>
    </source>
</evidence>
<gene>
    <name evidence="2" type="ORF">B0H17DRAFT_1203961</name>
</gene>
<protein>
    <submittedName>
        <fullName evidence="2">Uncharacterized protein</fullName>
    </submittedName>
</protein>
<reference evidence="2" key="1">
    <citation type="submission" date="2023-03" db="EMBL/GenBank/DDBJ databases">
        <title>Massive genome expansion in bonnet fungi (Mycena s.s.) driven by repeated elements and novel gene families across ecological guilds.</title>
        <authorList>
            <consortium name="Lawrence Berkeley National Laboratory"/>
            <person name="Harder C.B."/>
            <person name="Miyauchi S."/>
            <person name="Viragh M."/>
            <person name="Kuo A."/>
            <person name="Thoen E."/>
            <person name="Andreopoulos B."/>
            <person name="Lu D."/>
            <person name="Skrede I."/>
            <person name="Drula E."/>
            <person name="Henrissat B."/>
            <person name="Morin E."/>
            <person name="Kohler A."/>
            <person name="Barry K."/>
            <person name="LaButti K."/>
            <person name="Morin E."/>
            <person name="Salamov A."/>
            <person name="Lipzen A."/>
            <person name="Mereny Z."/>
            <person name="Hegedus B."/>
            <person name="Baldrian P."/>
            <person name="Stursova M."/>
            <person name="Weitz H."/>
            <person name="Taylor A."/>
            <person name="Grigoriev I.V."/>
            <person name="Nagy L.G."/>
            <person name="Martin F."/>
            <person name="Kauserud H."/>
        </authorList>
    </citation>
    <scope>NUCLEOTIDE SEQUENCE</scope>
    <source>
        <strain evidence="2">CBHHK067</strain>
    </source>
</reference>
<feature type="compositionally biased region" description="Basic and acidic residues" evidence="1">
    <location>
        <begin position="241"/>
        <end position="259"/>
    </location>
</feature>
<comment type="caution">
    <text evidence="2">The sequence shown here is derived from an EMBL/GenBank/DDBJ whole genome shotgun (WGS) entry which is preliminary data.</text>
</comment>
<name>A0AAD7GBQ7_MYCRO</name>
<dbReference type="Proteomes" id="UP001221757">
    <property type="component" value="Unassembled WGS sequence"/>
</dbReference>
<dbReference type="EMBL" id="JARKIE010000092">
    <property type="protein sequence ID" value="KAJ7686948.1"/>
    <property type="molecule type" value="Genomic_DNA"/>
</dbReference>
<feature type="region of interest" description="Disordered" evidence="1">
    <location>
        <begin position="1"/>
        <end position="24"/>
    </location>
</feature>
<organism evidence="2 3">
    <name type="scientific">Mycena rosella</name>
    <name type="common">Pink bonnet</name>
    <name type="synonym">Agaricus rosellus</name>
    <dbReference type="NCBI Taxonomy" id="1033263"/>
    <lineage>
        <taxon>Eukaryota</taxon>
        <taxon>Fungi</taxon>
        <taxon>Dikarya</taxon>
        <taxon>Basidiomycota</taxon>
        <taxon>Agaricomycotina</taxon>
        <taxon>Agaricomycetes</taxon>
        <taxon>Agaricomycetidae</taxon>
        <taxon>Agaricales</taxon>
        <taxon>Marasmiineae</taxon>
        <taxon>Mycenaceae</taxon>
        <taxon>Mycena</taxon>
    </lineage>
</organism>
<dbReference type="AlphaFoldDB" id="A0AAD7GBQ7"/>